<protein>
    <submittedName>
        <fullName evidence="3">Uncharacterized protein</fullName>
    </submittedName>
</protein>
<organism evidence="3 4">
    <name type="scientific">Streptomyces albidochromogenes</name>
    <dbReference type="NCBI Taxonomy" id="329524"/>
    <lineage>
        <taxon>Bacteria</taxon>
        <taxon>Bacillati</taxon>
        <taxon>Actinomycetota</taxon>
        <taxon>Actinomycetes</taxon>
        <taxon>Kitasatosporales</taxon>
        <taxon>Streptomycetaceae</taxon>
        <taxon>Streptomyces</taxon>
    </lineage>
</organism>
<keyword evidence="2" id="KW-1133">Transmembrane helix</keyword>
<comment type="caution">
    <text evidence="3">The sequence shown here is derived from an EMBL/GenBank/DDBJ whole genome shotgun (WGS) entry which is preliminary data.</text>
</comment>
<sequence>MSTPPSYRNQHPQQPYGQPQQPPPGAPHRPRQGNVLQLLLTMVIFLAIVGGVGYWVYDYNTDPNGGQAKKEAEAVAQHKEDKTHEPEVGDCVKVQDPQGEPVPTIVDCGSAEAQYKTGEILPGEGMKCGPKFDYGIQRTASRGFDYTMCFNKL</sequence>
<feature type="region of interest" description="Disordered" evidence="1">
    <location>
        <begin position="1"/>
        <end position="31"/>
    </location>
</feature>
<evidence type="ECO:0000313" key="3">
    <source>
        <dbReference type="EMBL" id="MFD5101763.1"/>
    </source>
</evidence>
<proteinExistence type="predicted"/>
<feature type="compositionally biased region" description="Basic and acidic residues" evidence="1">
    <location>
        <begin position="68"/>
        <end position="87"/>
    </location>
</feature>
<evidence type="ECO:0000256" key="1">
    <source>
        <dbReference type="SAM" id="MobiDB-lite"/>
    </source>
</evidence>
<feature type="compositionally biased region" description="Low complexity" evidence="1">
    <location>
        <begin position="10"/>
        <end position="19"/>
    </location>
</feature>
<name>A0ABW6FXV6_9ACTN</name>
<evidence type="ECO:0000256" key="2">
    <source>
        <dbReference type="SAM" id="Phobius"/>
    </source>
</evidence>
<feature type="transmembrane region" description="Helical" evidence="2">
    <location>
        <begin position="38"/>
        <end position="57"/>
    </location>
</feature>
<dbReference type="EMBL" id="JBHXIJ010000185">
    <property type="protein sequence ID" value="MFD5101763.1"/>
    <property type="molecule type" value="Genomic_DNA"/>
</dbReference>
<feature type="region of interest" description="Disordered" evidence="1">
    <location>
        <begin position="66"/>
        <end position="99"/>
    </location>
</feature>
<keyword evidence="4" id="KW-1185">Reference proteome</keyword>
<accession>A0ABW6FXV6</accession>
<dbReference type="Proteomes" id="UP001598448">
    <property type="component" value="Unassembled WGS sequence"/>
</dbReference>
<reference evidence="3 4" key="1">
    <citation type="submission" date="2024-09" db="EMBL/GenBank/DDBJ databases">
        <title>The Natural Products Discovery Center: Release of the First 8490 Sequenced Strains for Exploring Actinobacteria Biosynthetic Diversity.</title>
        <authorList>
            <person name="Kalkreuter E."/>
            <person name="Kautsar S.A."/>
            <person name="Yang D."/>
            <person name="Bader C.D."/>
            <person name="Teijaro C.N."/>
            <person name="Fluegel L."/>
            <person name="Davis C.M."/>
            <person name="Simpson J.R."/>
            <person name="Lauterbach L."/>
            <person name="Steele A.D."/>
            <person name="Gui C."/>
            <person name="Meng S."/>
            <person name="Li G."/>
            <person name="Viehrig K."/>
            <person name="Ye F."/>
            <person name="Su P."/>
            <person name="Kiefer A.F."/>
            <person name="Nichols A."/>
            <person name="Cepeda A.J."/>
            <person name="Yan W."/>
            <person name="Fan B."/>
            <person name="Jiang Y."/>
            <person name="Adhikari A."/>
            <person name="Zheng C.-J."/>
            <person name="Schuster L."/>
            <person name="Cowan T.M."/>
            <person name="Smanski M.J."/>
            <person name="Chevrette M.G."/>
            <person name="De Carvalho L.P.S."/>
            <person name="Shen B."/>
        </authorList>
    </citation>
    <scope>NUCLEOTIDE SEQUENCE [LARGE SCALE GENOMIC DNA]</scope>
    <source>
        <strain evidence="3 4">NPDC058348</strain>
    </source>
</reference>
<keyword evidence="2" id="KW-0472">Membrane</keyword>
<keyword evidence="2" id="KW-0812">Transmembrane</keyword>
<evidence type="ECO:0000313" key="4">
    <source>
        <dbReference type="Proteomes" id="UP001598448"/>
    </source>
</evidence>
<gene>
    <name evidence="3" type="ORF">ACFWJN_22745</name>
</gene>
<dbReference type="RefSeq" id="WP_386717631.1">
    <property type="nucleotide sequence ID" value="NZ_JBHXIJ010000185.1"/>
</dbReference>